<dbReference type="Gene3D" id="3.20.20.80">
    <property type="entry name" value="Glycosidases"/>
    <property type="match status" value="1"/>
</dbReference>
<comment type="catalytic activity">
    <reaction evidence="1 10">
        <text>Hydrolysis of terminal non-reducing beta-D-galactose residues in beta-D-galactosides.</text>
        <dbReference type="EC" id="3.2.1.23"/>
    </reaction>
</comment>
<gene>
    <name evidence="13" type="ORF">E7102_08425</name>
</gene>
<feature type="signal peptide" evidence="11">
    <location>
        <begin position="1"/>
        <end position="19"/>
    </location>
</feature>
<dbReference type="SUPFAM" id="SSF49303">
    <property type="entry name" value="beta-Galactosidase/glucuronidase domain"/>
    <property type="match status" value="2"/>
</dbReference>
<dbReference type="InterPro" id="IPR017853">
    <property type="entry name" value="GH"/>
</dbReference>
<evidence type="ECO:0000313" key="13">
    <source>
        <dbReference type="EMBL" id="MBE6266480.1"/>
    </source>
</evidence>
<comment type="similarity">
    <text evidence="3 10">Belongs to the glycosyl hydrolase 2 family.</text>
</comment>
<dbReference type="SUPFAM" id="SSF74650">
    <property type="entry name" value="Galactose mutarotase-like"/>
    <property type="match status" value="1"/>
</dbReference>
<dbReference type="Gene3D" id="2.60.40.10">
    <property type="entry name" value="Immunoglobulins"/>
    <property type="match status" value="2"/>
</dbReference>
<protein>
    <recommendedName>
        <fullName evidence="5 10">Beta-galactosidase</fullName>
        <ecNumber evidence="5 10">3.2.1.23</ecNumber>
    </recommendedName>
    <alternativeName>
        <fullName evidence="9 10">Lactase</fullName>
    </alternativeName>
</protein>
<comment type="caution">
    <text evidence="13">The sequence shown here is derived from an EMBL/GenBank/DDBJ whole genome shotgun (WGS) entry which is preliminary data.</text>
</comment>
<evidence type="ECO:0000256" key="7">
    <source>
        <dbReference type="ARBA" id="ARBA00022837"/>
    </source>
</evidence>
<dbReference type="AlphaFoldDB" id="A0A928GIZ2"/>
<keyword evidence="6 10" id="KW-0378">Hydrolase</keyword>
<feature type="domain" description="Beta galactosidase small chain/" evidence="12">
    <location>
        <begin position="713"/>
        <end position="971"/>
    </location>
</feature>
<dbReference type="InterPro" id="IPR006101">
    <property type="entry name" value="Glyco_hydro_2"/>
</dbReference>
<dbReference type="InterPro" id="IPR006102">
    <property type="entry name" value="Ig-like_GH2"/>
</dbReference>
<dbReference type="InterPro" id="IPR008979">
    <property type="entry name" value="Galactose-bd-like_sf"/>
</dbReference>
<dbReference type="GO" id="GO:0030246">
    <property type="term" value="F:carbohydrate binding"/>
    <property type="evidence" value="ECO:0007669"/>
    <property type="project" value="InterPro"/>
</dbReference>
<dbReference type="PANTHER" id="PTHR46323:SF2">
    <property type="entry name" value="BETA-GALACTOSIDASE"/>
    <property type="match status" value="1"/>
</dbReference>
<dbReference type="InterPro" id="IPR006103">
    <property type="entry name" value="Glyco_hydro_2_cat"/>
</dbReference>
<reference evidence="13" key="1">
    <citation type="submission" date="2019-04" db="EMBL/GenBank/DDBJ databases">
        <title>Evolution of Biomass-Degrading Anaerobic Consortia Revealed by Metagenomics.</title>
        <authorList>
            <person name="Peng X."/>
        </authorList>
    </citation>
    <scope>NUCLEOTIDE SEQUENCE</scope>
    <source>
        <strain evidence="13">SIG141</strain>
    </source>
</reference>
<dbReference type="Gene3D" id="2.60.120.260">
    <property type="entry name" value="Galactose-binding domain-like"/>
    <property type="match status" value="1"/>
</dbReference>
<evidence type="ECO:0000256" key="10">
    <source>
        <dbReference type="RuleBase" id="RU361154"/>
    </source>
</evidence>
<dbReference type="Proteomes" id="UP000763088">
    <property type="component" value="Unassembled WGS sequence"/>
</dbReference>
<dbReference type="SUPFAM" id="SSF51445">
    <property type="entry name" value="(Trans)glycosidases"/>
    <property type="match status" value="1"/>
</dbReference>
<evidence type="ECO:0000256" key="1">
    <source>
        <dbReference type="ARBA" id="ARBA00001412"/>
    </source>
</evidence>
<dbReference type="InterPro" id="IPR013783">
    <property type="entry name" value="Ig-like_fold"/>
</dbReference>
<dbReference type="SMART" id="SM01038">
    <property type="entry name" value="Bgal_small_N"/>
    <property type="match status" value="1"/>
</dbReference>
<dbReference type="InterPro" id="IPR006104">
    <property type="entry name" value="Glyco_hydro_2_N"/>
</dbReference>
<dbReference type="GO" id="GO:0005990">
    <property type="term" value="P:lactose catabolic process"/>
    <property type="evidence" value="ECO:0007669"/>
    <property type="project" value="TreeGrafter"/>
</dbReference>
<dbReference type="InterPro" id="IPR011013">
    <property type="entry name" value="Gal_mutarotase_sf_dom"/>
</dbReference>
<comment type="cofactor">
    <cofactor evidence="2">
        <name>Ca(2+)</name>
        <dbReference type="ChEBI" id="CHEBI:29108"/>
    </cofactor>
</comment>
<dbReference type="InterPro" id="IPR023230">
    <property type="entry name" value="Glyco_hydro_2_CS"/>
</dbReference>
<dbReference type="Pfam" id="PF16353">
    <property type="entry name" value="LacZ_4"/>
    <property type="match status" value="1"/>
</dbReference>
<evidence type="ECO:0000256" key="3">
    <source>
        <dbReference type="ARBA" id="ARBA00007401"/>
    </source>
</evidence>
<feature type="chain" id="PRO_5038117405" description="Beta-galactosidase" evidence="11">
    <location>
        <begin position="20"/>
        <end position="977"/>
    </location>
</feature>
<dbReference type="GO" id="GO:0004565">
    <property type="term" value="F:beta-galactosidase activity"/>
    <property type="evidence" value="ECO:0007669"/>
    <property type="project" value="UniProtKB-EC"/>
</dbReference>
<organism evidence="13 14">
    <name type="scientific">Xylanibacter ruminicola</name>
    <name type="common">Prevotella ruminicola</name>
    <dbReference type="NCBI Taxonomy" id="839"/>
    <lineage>
        <taxon>Bacteria</taxon>
        <taxon>Pseudomonadati</taxon>
        <taxon>Bacteroidota</taxon>
        <taxon>Bacteroidia</taxon>
        <taxon>Bacteroidales</taxon>
        <taxon>Prevotellaceae</taxon>
        <taxon>Xylanibacter</taxon>
    </lineage>
</organism>
<evidence type="ECO:0000256" key="9">
    <source>
        <dbReference type="ARBA" id="ARBA00032230"/>
    </source>
</evidence>
<evidence type="ECO:0000256" key="8">
    <source>
        <dbReference type="ARBA" id="ARBA00023295"/>
    </source>
</evidence>
<dbReference type="InterPro" id="IPR032312">
    <property type="entry name" value="LacZ_4"/>
</dbReference>
<dbReference type="EC" id="3.2.1.23" evidence="5 10"/>
<dbReference type="Pfam" id="PF02837">
    <property type="entry name" value="Glyco_hydro_2_N"/>
    <property type="match status" value="1"/>
</dbReference>
<evidence type="ECO:0000256" key="6">
    <source>
        <dbReference type="ARBA" id="ARBA00022801"/>
    </source>
</evidence>
<name>A0A928GIZ2_XYLRU</name>
<dbReference type="GO" id="GO:0009341">
    <property type="term" value="C:beta-galactosidase complex"/>
    <property type="evidence" value="ECO:0007669"/>
    <property type="project" value="InterPro"/>
</dbReference>
<dbReference type="Pfam" id="PF02929">
    <property type="entry name" value="Bgal_small_N"/>
    <property type="match status" value="1"/>
</dbReference>
<accession>A0A928GIZ2</accession>
<dbReference type="InterPro" id="IPR014718">
    <property type="entry name" value="GH-type_carb-bd"/>
</dbReference>
<keyword evidence="8 10" id="KW-0326">Glycosidase</keyword>
<dbReference type="EMBL" id="SUYD01000009">
    <property type="protein sequence ID" value="MBE6266480.1"/>
    <property type="molecule type" value="Genomic_DNA"/>
</dbReference>
<dbReference type="Gene3D" id="2.70.98.10">
    <property type="match status" value="1"/>
</dbReference>
<sequence length="977" mass="112551">MKRLYLCTMMLAAFISASAQTTHDWENPSVLSINKLPYHVTLQLPSKWKECKEIVSLDGQWQFHWSRNPEERPADFYREDYDVSKWDKITVPGNWQTQGYGTPIYTNIEYPFVRNRPSVTTEPPSDWTAYENRNPVGSYVTFIDVSEEMLKQNLILHFGGVHSAFYVWINGQKVGYSQNSMTPAEFDVTKYIRAGKNRLAVEVYRWSDGSYLEDQDMWRLSGIYRPVQLWVRPLVHISDYHVTAEPNADYSQAEIKAVVSICNTSKKAATVRPVMTIEGIAADMGKLQINACDTADYTFHYTLENPRLWSAEKPNLYPFSIELKDTKGNTIEHFDYHFGVKNVEVIGEVFKINGKNVKLRGVNRHDHHPKTGRYVDDATYEEDIRLMKQANINFLRTSHYPDREYLYELCDRWGIYVMDEANHETHGYGYANSEMGEDLAWQNAHVDRAESLVKRDFNHPSIILWSLGNEGGVGPNIEAMYNKVKALDSTRPPFYDSDRRYSCIWDDSYLYPDDLKKNAQEVTDKPFMMREYAHAMGNSCGNLQEYWDVIYADSSIVGAAIWDWVDQGLLKDGYYAYGGDFGDKPNLDAFCINGLITPDRKPHPHYYEVQYVYQPLKFEWHDDTYSVINRDYFTNPDEYDISCSDAVYGTETLRNIEARLKEDKPWAGKGFVVARQQFVLQQWDFPTTLEGKPALIKKTPQGLKAYFKRGVVTIDGTGALSSWIVDGQEMLKAPLEPYFWKPENDNQHAAHFAERVAAWQDAAQKRKIKSLRTEAGGTCVKVIAEMQLPVGANLTLTYSINDDGKIMVDMDYKPTTNNIPLIPKFGMRMRVPADFNAITYYGRGPWENYPDRKRSAFIGYYKMPLSEFETEYIHPQDNGNRCDVRFFKIANNQSTISIQGCQPLCIRAWDYGEEDLEGVRHPNEISRGRFVNLNIDGIIHGVGGADTWGKRTLPQYTIDGNQPHHYSFIMSIDNVKN</sequence>
<evidence type="ECO:0000256" key="4">
    <source>
        <dbReference type="ARBA" id="ARBA00011245"/>
    </source>
</evidence>
<evidence type="ECO:0000313" key="14">
    <source>
        <dbReference type="Proteomes" id="UP000763088"/>
    </source>
</evidence>
<dbReference type="PRINTS" id="PR00132">
    <property type="entry name" value="GLHYDRLASE2"/>
</dbReference>
<dbReference type="Pfam" id="PF00703">
    <property type="entry name" value="Glyco_hydro_2"/>
    <property type="match status" value="1"/>
</dbReference>
<evidence type="ECO:0000256" key="5">
    <source>
        <dbReference type="ARBA" id="ARBA00012756"/>
    </source>
</evidence>
<dbReference type="InterPro" id="IPR004199">
    <property type="entry name" value="B-gal_small/dom_5"/>
</dbReference>
<comment type="subunit">
    <text evidence="4">Monomer.</text>
</comment>
<dbReference type="InterPro" id="IPR050347">
    <property type="entry name" value="Bact_Beta-galactosidase"/>
</dbReference>
<keyword evidence="11" id="KW-0732">Signal</keyword>
<keyword evidence="7" id="KW-0106">Calcium</keyword>
<evidence type="ECO:0000259" key="12">
    <source>
        <dbReference type="SMART" id="SM01038"/>
    </source>
</evidence>
<proteinExistence type="inferred from homology"/>
<evidence type="ECO:0000256" key="2">
    <source>
        <dbReference type="ARBA" id="ARBA00001913"/>
    </source>
</evidence>
<dbReference type="Pfam" id="PF02836">
    <property type="entry name" value="Glyco_hydro_2_C"/>
    <property type="match status" value="1"/>
</dbReference>
<dbReference type="InterPro" id="IPR036156">
    <property type="entry name" value="Beta-gal/glucu_dom_sf"/>
</dbReference>
<dbReference type="PANTHER" id="PTHR46323">
    <property type="entry name" value="BETA-GALACTOSIDASE"/>
    <property type="match status" value="1"/>
</dbReference>
<evidence type="ECO:0000256" key="11">
    <source>
        <dbReference type="SAM" id="SignalP"/>
    </source>
</evidence>
<dbReference type="PROSITE" id="PS00719">
    <property type="entry name" value="GLYCOSYL_HYDROL_F2_1"/>
    <property type="match status" value="1"/>
</dbReference>
<dbReference type="SUPFAM" id="SSF49785">
    <property type="entry name" value="Galactose-binding domain-like"/>
    <property type="match status" value="1"/>
</dbReference>